<name>A0A084WM45_ANOSI</name>
<dbReference type="EMBL" id="KE525351">
    <property type="protein sequence ID" value="KFB51289.1"/>
    <property type="molecule type" value="Genomic_DNA"/>
</dbReference>
<sequence length="86" mass="9707">MMSMAASADHCVIAVETRMPGKEYSVVSEGKGKDLIYQLLICNSISTTDDFYNDELNARDRGVNLLWHYHTPKGTTMLVQQPTERL</sequence>
<evidence type="ECO:0000313" key="2">
    <source>
        <dbReference type="EnsemblMetazoa" id="ASIC019340-PA"/>
    </source>
</evidence>
<dbReference type="STRING" id="74873.A0A084WM45"/>
<keyword evidence="3" id="KW-1185">Reference proteome</keyword>
<dbReference type="EMBL" id="ATLV01024384">
    <property type="status" value="NOT_ANNOTATED_CDS"/>
    <property type="molecule type" value="Genomic_DNA"/>
</dbReference>
<protein>
    <submittedName>
        <fullName evidence="1 2">Uncharacterized protein</fullName>
    </submittedName>
</protein>
<dbReference type="EnsemblMetazoa" id="ASIC019340-RA">
    <property type="protein sequence ID" value="ASIC019340-PA"/>
    <property type="gene ID" value="ASIC019340"/>
</dbReference>
<dbReference type="Proteomes" id="UP000030765">
    <property type="component" value="Unassembled WGS sequence"/>
</dbReference>
<reference evidence="1 3" key="1">
    <citation type="journal article" date="2014" name="BMC Genomics">
        <title>Genome sequence of Anopheles sinensis provides insight into genetics basis of mosquito competence for malaria parasites.</title>
        <authorList>
            <person name="Zhou D."/>
            <person name="Zhang D."/>
            <person name="Ding G."/>
            <person name="Shi L."/>
            <person name="Hou Q."/>
            <person name="Ye Y."/>
            <person name="Xu Y."/>
            <person name="Zhou H."/>
            <person name="Xiong C."/>
            <person name="Li S."/>
            <person name="Yu J."/>
            <person name="Hong S."/>
            <person name="Yu X."/>
            <person name="Zou P."/>
            <person name="Chen C."/>
            <person name="Chang X."/>
            <person name="Wang W."/>
            <person name="Lv Y."/>
            <person name="Sun Y."/>
            <person name="Ma L."/>
            <person name="Shen B."/>
            <person name="Zhu C."/>
        </authorList>
    </citation>
    <scope>NUCLEOTIDE SEQUENCE [LARGE SCALE GENOMIC DNA]</scope>
</reference>
<evidence type="ECO:0000313" key="3">
    <source>
        <dbReference type="Proteomes" id="UP000030765"/>
    </source>
</evidence>
<gene>
    <name evidence="1" type="ORF">ZHAS_00019340</name>
</gene>
<accession>A0A084WM45</accession>
<reference evidence="2" key="2">
    <citation type="submission" date="2020-05" db="UniProtKB">
        <authorList>
            <consortium name="EnsemblMetazoa"/>
        </authorList>
    </citation>
    <scope>IDENTIFICATION</scope>
</reference>
<proteinExistence type="predicted"/>
<evidence type="ECO:0000313" key="1">
    <source>
        <dbReference type="EMBL" id="KFB51289.1"/>
    </source>
</evidence>
<dbReference type="OrthoDB" id="10260567at2759"/>
<organism evidence="1">
    <name type="scientific">Anopheles sinensis</name>
    <name type="common">Mosquito</name>
    <dbReference type="NCBI Taxonomy" id="74873"/>
    <lineage>
        <taxon>Eukaryota</taxon>
        <taxon>Metazoa</taxon>
        <taxon>Ecdysozoa</taxon>
        <taxon>Arthropoda</taxon>
        <taxon>Hexapoda</taxon>
        <taxon>Insecta</taxon>
        <taxon>Pterygota</taxon>
        <taxon>Neoptera</taxon>
        <taxon>Endopterygota</taxon>
        <taxon>Diptera</taxon>
        <taxon>Nematocera</taxon>
        <taxon>Culicoidea</taxon>
        <taxon>Culicidae</taxon>
        <taxon>Anophelinae</taxon>
        <taxon>Anopheles</taxon>
    </lineage>
</organism>
<dbReference type="VEuPathDB" id="VectorBase:ASIS021546"/>
<dbReference type="VEuPathDB" id="VectorBase:ASIC019340"/>
<dbReference type="AlphaFoldDB" id="A0A084WM45"/>